<evidence type="ECO:0000313" key="2">
    <source>
        <dbReference type="Proteomes" id="UP000886723"/>
    </source>
</evidence>
<name>A0A9D1NU06_9FIRM</name>
<reference evidence="1" key="1">
    <citation type="submission" date="2020-10" db="EMBL/GenBank/DDBJ databases">
        <authorList>
            <person name="Gilroy R."/>
        </authorList>
    </citation>
    <scope>NUCLEOTIDE SEQUENCE</scope>
    <source>
        <strain evidence="1">ChiBcec2-4451</strain>
    </source>
</reference>
<dbReference type="Gene3D" id="2.60.40.10">
    <property type="entry name" value="Immunoglobulins"/>
    <property type="match status" value="1"/>
</dbReference>
<dbReference type="AlphaFoldDB" id="A0A9D1NU06"/>
<evidence type="ECO:0000313" key="1">
    <source>
        <dbReference type="EMBL" id="HIV12261.1"/>
    </source>
</evidence>
<reference evidence="1" key="2">
    <citation type="journal article" date="2021" name="PeerJ">
        <title>Extensive microbial diversity within the chicken gut microbiome revealed by metagenomics and culture.</title>
        <authorList>
            <person name="Gilroy R."/>
            <person name="Ravi A."/>
            <person name="Getino M."/>
            <person name="Pursley I."/>
            <person name="Horton D.L."/>
            <person name="Alikhan N.F."/>
            <person name="Baker D."/>
            <person name="Gharbi K."/>
            <person name="Hall N."/>
            <person name="Watson M."/>
            <person name="Adriaenssens E.M."/>
            <person name="Foster-Nyarko E."/>
            <person name="Jarju S."/>
            <person name="Secka A."/>
            <person name="Antonio M."/>
            <person name="Oren A."/>
            <person name="Chaudhuri R.R."/>
            <person name="La Ragione R."/>
            <person name="Hildebrand F."/>
            <person name="Pallen M.J."/>
        </authorList>
    </citation>
    <scope>NUCLEOTIDE SEQUENCE</scope>
    <source>
        <strain evidence="1">ChiBcec2-4451</strain>
    </source>
</reference>
<proteinExistence type="predicted"/>
<protein>
    <submittedName>
        <fullName evidence="1">Uncharacterized protein</fullName>
    </submittedName>
</protein>
<dbReference type="Proteomes" id="UP000886723">
    <property type="component" value="Unassembled WGS sequence"/>
</dbReference>
<dbReference type="EMBL" id="DVON01000082">
    <property type="protein sequence ID" value="HIV12261.1"/>
    <property type="molecule type" value="Genomic_DNA"/>
</dbReference>
<feature type="non-terminal residue" evidence="1">
    <location>
        <position position="100"/>
    </location>
</feature>
<dbReference type="InterPro" id="IPR013783">
    <property type="entry name" value="Ig-like_fold"/>
</dbReference>
<organism evidence="1 2">
    <name type="scientific">Candidatus Pullilachnospira stercoravium</name>
    <dbReference type="NCBI Taxonomy" id="2840913"/>
    <lineage>
        <taxon>Bacteria</taxon>
        <taxon>Bacillati</taxon>
        <taxon>Bacillota</taxon>
        <taxon>Clostridia</taxon>
        <taxon>Lachnospirales</taxon>
        <taxon>Lachnospiraceae</taxon>
        <taxon>Lachnospiraceae incertae sedis</taxon>
        <taxon>Candidatus Pullilachnospira</taxon>
    </lineage>
</organism>
<gene>
    <name evidence="1" type="ORF">IAA63_03860</name>
</gene>
<accession>A0A9D1NU06</accession>
<sequence>MTGKMIYTGRNVPGCLLRNRMVTGAAEAEENLKPPQTVNGFQIRPGFYEINGATGFPNGVNFTLISRSATSCCLLLFHRGSQTPYARIPFPEEYRMGIIY</sequence>
<comment type="caution">
    <text evidence="1">The sequence shown here is derived from an EMBL/GenBank/DDBJ whole genome shotgun (WGS) entry which is preliminary data.</text>
</comment>